<proteinExistence type="evidence at transcript level"/>
<dbReference type="GO" id="GO:0062129">
    <property type="term" value="C:chitin-based extracellular matrix"/>
    <property type="evidence" value="ECO:0007669"/>
    <property type="project" value="TreeGrafter"/>
</dbReference>
<feature type="signal peptide" evidence="4">
    <location>
        <begin position="1"/>
        <end position="15"/>
    </location>
</feature>
<feature type="compositionally biased region" description="Polar residues" evidence="3">
    <location>
        <begin position="35"/>
        <end position="44"/>
    </location>
</feature>
<evidence type="ECO:0000256" key="4">
    <source>
        <dbReference type="SAM" id="SignalP"/>
    </source>
</evidence>
<dbReference type="GO" id="GO:0008010">
    <property type="term" value="F:structural constituent of chitin-based larval cuticle"/>
    <property type="evidence" value="ECO:0007669"/>
    <property type="project" value="TreeGrafter"/>
</dbReference>
<sequence>MKLIIFACLAAVALARPQTPDSEAETILDERSDNGDGNFQYTFQTSNGISSSNTGTPGSEGQSNMQGSYNFLLPDGTLAEVSFIADENGFQPSSDLLPVAPPLPEHVYELLRIAEDQRARGVTFD</sequence>
<name>A0A2I6PIZ3_PENVA</name>
<dbReference type="EMBL" id="MG321218">
    <property type="protein sequence ID" value="AUM60049.1"/>
    <property type="molecule type" value="mRNA"/>
</dbReference>
<dbReference type="InterPro" id="IPR050468">
    <property type="entry name" value="Cuticle_Struct_Prot"/>
</dbReference>
<keyword evidence="4" id="KW-0732">Signal</keyword>
<dbReference type="InterPro" id="IPR031311">
    <property type="entry name" value="CHIT_BIND_RR_consensus"/>
</dbReference>
<dbReference type="OrthoDB" id="6359117at2759"/>
<evidence type="ECO:0000313" key="5">
    <source>
        <dbReference type="EMBL" id="AUM60049.1"/>
    </source>
</evidence>
<dbReference type="PROSITE" id="PS00233">
    <property type="entry name" value="CHIT_BIND_RR_1"/>
    <property type="match status" value="1"/>
</dbReference>
<organism evidence="5">
    <name type="scientific">Penaeus vannamei</name>
    <name type="common">Whiteleg shrimp</name>
    <name type="synonym">Litopenaeus vannamei</name>
    <dbReference type="NCBI Taxonomy" id="6689"/>
    <lineage>
        <taxon>Eukaryota</taxon>
        <taxon>Metazoa</taxon>
        <taxon>Ecdysozoa</taxon>
        <taxon>Arthropoda</taxon>
        <taxon>Crustacea</taxon>
        <taxon>Multicrustacea</taxon>
        <taxon>Malacostraca</taxon>
        <taxon>Eumalacostraca</taxon>
        <taxon>Eucarida</taxon>
        <taxon>Decapoda</taxon>
        <taxon>Dendrobranchiata</taxon>
        <taxon>Penaeoidea</taxon>
        <taxon>Penaeidae</taxon>
        <taxon>Penaeus</taxon>
    </lineage>
</organism>
<dbReference type="Pfam" id="PF00379">
    <property type="entry name" value="Chitin_bind_4"/>
    <property type="match status" value="1"/>
</dbReference>
<reference evidence="5" key="1">
    <citation type="journal article" date="2017" name="Dev. Comp. Immunol.">
        <title>A cuticle protein from the Pacific white shrimp Litopenaeus vannamei involved in WSSV infection.</title>
        <authorList>
            <person name="Yang F."/>
            <person name="Li S."/>
            <person name="Li F."/>
            <person name="Xiang J."/>
        </authorList>
    </citation>
    <scope>NUCLEOTIDE SEQUENCE</scope>
</reference>
<keyword evidence="1 2" id="KW-0193">Cuticle</keyword>
<dbReference type="PROSITE" id="PS51155">
    <property type="entry name" value="CHIT_BIND_RR_2"/>
    <property type="match status" value="1"/>
</dbReference>
<feature type="compositionally biased region" description="Low complexity" evidence="3">
    <location>
        <begin position="45"/>
        <end position="59"/>
    </location>
</feature>
<accession>A0A2I6PIZ3</accession>
<dbReference type="InterPro" id="IPR000618">
    <property type="entry name" value="Insect_cuticle"/>
</dbReference>
<dbReference type="PANTHER" id="PTHR10380">
    <property type="entry name" value="CUTICLE PROTEIN"/>
    <property type="match status" value="1"/>
</dbReference>
<dbReference type="AlphaFoldDB" id="A0A2I6PIZ3"/>
<feature type="chain" id="PRO_5014324023" evidence="4">
    <location>
        <begin position="16"/>
        <end position="125"/>
    </location>
</feature>
<dbReference type="PRINTS" id="PR00947">
    <property type="entry name" value="CUTICLE"/>
</dbReference>
<evidence type="ECO:0000256" key="1">
    <source>
        <dbReference type="ARBA" id="ARBA00022460"/>
    </source>
</evidence>
<dbReference type="PANTHER" id="PTHR10380:SF173">
    <property type="entry name" value="CUTICULAR PROTEIN 47EF, ISOFORM C-RELATED"/>
    <property type="match status" value="1"/>
</dbReference>
<evidence type="ECO:0000256" key="2">
    <source>
        <dbReference type="PROSITE-ProRule" id="PRU00497"/>
    </source>
</evidence>
<feature type="region of interest" description="Disordered" evidence="3">
    <location>
        <begin position="19"/>
        <end position="67"/>
    </location>
</feature>
<evidence type="ECO:0000256" key="3">
    <source>
        <dbReference type="SAM" id="MobiDB-lite"/>
    </source>
</evidence>
<protein>
    <submittedName>
        <fullName evidence="5">Cuticle protein AMP13.4</fullName>
    </submittedName>
</protein>